<evidence type="ECO:0000313" key="6">
    <source>
        <dbReference type="EMBL" id="CAA9513025.1"/>
    </source>
</evidence>
<dbReference type="InterPro" id="IPR016035">
    <property type="entry name" value="Acyl_Trfase/lysoPLipase"/>
</dbReference>
<dbReference type="Gene3D" id="3.40.1090.10">
    <property type="entry name" value="Cytosolic phospholipase A2 catalytic domain"/>
    <property type="match status" value="2"/>
</dbReference>
<sequence length="278" mass="30010">MPAPRTAFVLGGGGMLGAAEVGMLGALLEAGIRPDLVVGNSVGAINGAMLAVDPTAEQVQELRALWRGIAAQDTFSGSLLGRVARLARSRTHIHSPEPLRRQLCERLPASFEELEVPFQCVAASIERASARWFHAGALVPAILASCAVPGLLPAVRIDGEHHLDGGLVHSIPLGRAIELGARCIYVLQVGRIEAPLRPPHWPWEVALVAFEISRRHRFVEDMARVPEGVTVHVLPTGRDAPLNYNDPSQLRYRDTTDVAAAIERAYRASTEYLGRPEA</sequence>
<dbReference type="PANTHER" id="PTHR14226">
    <property type="entry name" value="NEUROPATHY TARGET ESTERASE/SWISS CHEESE D.MELANOGASTER"/>
    <property type="match status" value="1"/>
</dbReference>
<accession>A0A6J4T3P1</accession>
<reference evidence="6" key="1">
    <citation type="submission" date="2020-02" db="EMBL/GenBank/DDBJ databases">
        <authorList>
            <person name="Meier V. D."/>
        </authorList>
    </citation>
    <scope>NUCLEOTIDE SEQUENCE</scope>
    <source>
        <strain evidence="6">AVDCRST_MAG67</strain>
    </source>
</reference>
<feature type="domain" description="PNPLA" evidence="5">
    <location>
        <begin position="8"/>
        <end position="177"/>
    </location>
</feature>
<feature type="short sequence motif" description="GXGXXG" evidence="4">
    <location>
        <begin position="12"/>
        <end position="17"/>
    </location>
</feature>
<evidence type="ECO:0000256" key="3">
    <source>
        <dbReference type="ARBA" id="ARBA00023098"/>
    </source>
</evidence>
<dbReference type="GO" id="GO:0016042">
    <property type="term" value="P:lipid catabolic process"/>
    <property type="evidence" value="ECO:0007669"/>
    <property type="project" value="UniProtKB-UniRule"/>
</dbReference>
<feature type="short sequence motif" description="DGA/G" evidence="4">
    <location>
        <begin position="164"/>
        <end position="166"/>
    </location>
</feature>
<evidence type="ECO:0000259" key="5">
    <source>
        <dbReference type="PROSITE" id="PS51635"/>
    </source>
</evidence>
<evidence type="ECO:0000256" key="4">
    <source>
        <dbReference type="PROSITE-ProRule" id="PRU01161"/>
    </source>
</evidence>
<dbReference type="Pfam" id="PF01734">
    <property type="entry name" value="Patatin"/>
    <property type="match status" value="1"/>
</dbReference>
<feature type="short sequence motif" description="GXSXG" evidence="4">
    <location>
        <begin position="39"/>
        <end position="43"/>
    </location>
</feature>
<evidence type="ECO:0000256" key="2">
    <source>
        <dbReference type="ARBA" id="ARBA00022963"/>
    </source>
</evidence>
<gene>
    <name evidence="6" type="ORF">AVDCRST_MAG67-2911</name>
</gene>
<protein>
    <submittedName>
        <fullName evidence="6">Serine protease</fullName>
    </submittedName>
</protein>
<dbReference type="EMBL" id="CADCVQ010000119">
    <property type="protein sequence ID" value="CAA9513025.1"/>
    <property type="molecule type" value="Genomic_DNA"/>
</dbReference>
<dbReference type="InterPro" id="IPR002641">
    <property type="entry name" value="PNPLA_dom"/>
</dbReference>
<dbReference type="GO" id="GO:0008233">
    <property type="term" value="F:peptidase activity"/>
    <property type="evidence" value="ECO:0007669"/>
    <property type="project" value="UniProtKB-KW"/>
</dbReference>
<organism evidence="6">
    <name type="scientific">uncultured Solirubrobacteraceae bacterium</name>
    <dbReference type="NCBI Taxonomy" id="1162706"/>
    <lineage>
        <taxon>Bacteria</taxon>
        <taxon>Bacillati</taxon>
        <taxon>Actinomycetota</taxon>
        <taxon>Thermoleophilia</taxon>
        <taxon>Solirubrobacterales</taxon>
        <taxon>Solirubrobacteraceae</taxon>
        <taxon>environmental samples</taxon>
    </lineage>
</organism>
<keyword evidence="3 4" id="KW-0443">Lipid metabolism</keyword>
<evidence type="ECO:0000256" key="1">
    <source>
        <dbReference type="ARBA" id="ARBA00022801"/>
    </source>
</evidence>
<dbReference type="GO" id="GO:0006508">
    <property type="term" value="P:proteolysis"/>
    <property type="evidence" value="ECO:0007669"/>
    <property type="project" value="UniProtKB-KW"/>
</dbReference>
<dbReference type="AlphaFoldDB" id="A0A6J4T3P1"/>
<dbReference type="SUPFAM" id="SSF52151">
    <property type="entry name" value="FabD/lysophospholipase-like"/>
    <property type="match status" value="1"/>
</dbReference>
<proteinExistence type="predicted"/>
<keyword evidence="1 4" id="KW-0378">Hydrolase</keyword>
<dbReference type="InterPro" id="IPR050301">
    <property type="entry name" value="NTE"/>
</dbReference>
<keyword evidence="6" id="KW-0645">Protease</keyword>
<dbReference type="PANTHER" id="PTHR14226:SF57">
    <property type="entry name" value="BLR7027 PROTEIN"/>
    <property type="match status" value="1"/>
</dbReference>
<feature type="active site" description="Nucleophile" evidence="4">
    <location>
        <position position="41"/>
    </location>
</feature>
<name>A0A6J4T3P1_9ACTN</name>
<dbReference type="PROSITE" id="PS51635">
    <property type="entry name" value="PNPLA"/>
    <property type="match status" value="1"/>
</dbReference>
<feature type="active site" description="Proton acceptor" evidence="4">
    <location>
        <position position="164"/>
    </location>
</feature>
<keyword evidence="2 4" id="KW-0442">Lipid degradation</keyword>